<dbReference type="PANTHER" id="PTHR42909">
    <property type="entry name" value="ZGC:136858"/>
    <property type="match status" value="1"/>
</dbReference>
<dbReference type="HAMAP" id="MF_01876">
    <property type="entry name" value="PsiMP_glycosidase"/>
    <property type="match status" value="1"/>
</dbReference>
<feature type="binding site" evidence="6">
    <location>
        <begin position="153"/>
        <end position="155"/>
    </location>
    <ligand>
        <name>substrate</name>
    </ligand>
</feature>
<dbReference type="Proteomes" id="UP000002484">
    <property type="component" value="Chromosome"/>
</dbReference>
<keyword evidence="2 6" id="KW-0378">Hydrolase</keyword>
<evidence type="ECO:0000256" key="3">
    <source>
        <dbReference type="ARBA" id="ARBA00023211"/>
    </source>
</evidence>
<comment type="cofactor">
    <cofactor evidence="6">
        <name>Mn(2+)</name>
        <dbReference type="ChEBI" id="CHEBI:29035"/>
    </cofactor>
    <text evidence="6">Binds 1 Mn(2+) ion per subunit.</text>
</comment>
<dbReference type="GO" id="GO:0016798">
    <property type="term" value="F:hydrolase activity, acting on glycosyl bonds"/>
    <property type="evidence" value="ECO:0007669"/>
    <property type="project" value="UniProtKB-KW"/>
</dbReference>
<dbReference type="GO" id="GO:0005737">
    <property type="term" value="C:cytoplasm"/>
    <property type="evidence" value="ECO:0007669"/>
    <property type="project" value="TreeGrafter"/>
</dbReference>
<keyword evidence="1 6" id="KW-0479">Metal-binding</keyword>
<dbReference type="HOGENOM" id="CLU_012201_0_1_11"/>
<dbReference type="Pfam" id="PF04227">
    <property type="entry name" value="Indigoidine_A"/>
    <property type="match status" value="1"/>
</dbReference>
<dbReference type="SUPFAM" id="SSF110581">
    <property type="entry name" value="Indigoidine synthase A-like"/>
    <property type="match status" value="1"/>
</dbReference>
<evidence type="ECO:0000256" key="5">
    <source>
        <dbReference type="ARBA" id="ARBA00023295"/>
    </source>
</evidence>
<evidence type="ECO:0000256" key="2">
    <source>
        <dbReference type="ARBA" id="ARBA00022801"/>
    </source>
</evidence>
<dbReference type="GO" id="GO:0004730">
    <property type="term" value="F:pseudouridylate synthase activity"/>
    <property type="evidence" value="ECO:0007669"/>
    <property type="project" value="UniProtKB-UniRule"/>
</dbReference>
<dbReference type="InterPro" id="IPR022830">
    <property type="entry name" value="Indigdn_synthA-like"/>
</dbReference>
<dbReference type="eggNOG" id="COG2313">
    <property type="taxonomic scope" value="Bacteria"/>
</dbReference>
<comment type="function">
    <text evidence="6">Catalyzes the reversible cleavage of pseudouridine 5'-phosphate (PsiMP) to ribose 5-phosphate and uracil. Functions biologically in the cleavage direction, as part of a pseudouridine degradation pathway.</text>
</comment>
<reference evidence="7 8" key="1">
    <citation type="submission" date="2010-10" db="EMBL/GenBank/DDBJ databases">
        <title>Complete sequence of Frankia sp. EuI1c.</title>
        <authorList>
            <consortium name="US DOE Joint Genome Institute"/>
            <person name="Lucas S."/>
            <person name="Copeland A."/>
            <person name="Lapidus A."/>
            <person name="Cheng J.-F."/>
            <person name="Bruce D."/>
            <person name="Goodwin L."/>
            <person name="Pitluck S."/>
            <person name="Chertkov O."/>
            <person name="Detter J.C."/>
            <person name="Han C."/>
            <person name="Tapia R."/>
            <person name="Land M."/>
            <person name="Hauser L."/>
            <person name="Jeffries C."/>
            <person name="Kyrpides N."/>
            <person name="Ivanova N."/>
            <person name="Mikhailova N."/>
            <person name="Beauchemin N."/>
            <person name="Sen A."/>
            <person name="Sur S.A."/>
            <person name="Gtari M."/>
            <person name="Wall L."/>
            <person name="Tisa L."/>
            <person name="Woyke T."/>
        </authorList>
    </citation>
    <scope>NUCLEOTIDE SEQUENCE [LARGE SCALE GENOMIC DNA]</scope>
    <source>
        <strain evidence="8">DSM 45817 / CECT 9037 / EuI1c</strain>
    </source>
</reference>
<comment type="similarity">
    <text evidence="6">Belongs to the pseudouridine-5'-phosphate glycosidase family.</text>
</comment>
<dbReference type="Gene3D" id="3.40.1790.10">
    <property type="entry name" value="Indigoidine synthase domain"/>
    <property type="match status" value="1"/>
</dbReference>
<dbReference type="AlphaFoldDB" id="E3J609"/>
<name>E3J609_PSEI1</name>
<evidence type="ECO:0000256" key="6">
    <source>
        <dbReference type="HAMAP-Rule" id="MF_01876"/>
    </source>
</evidence>
<feature type="binding site" evidence="6">
    <location>
        <position position="114"/>
    </location>
    <ligand>
        <name>substrate</name>
    </ligand>
</feature>
<keyword evidence="3 6" id="KW-0464">Manganese</keyword>
<feature type="binding site" evidence="6">
    <location>
        <position position="94"/>
    </location>
    <ligand>
        <name>substrate</name>
    </ligand>
</feature>
<accession>E3J609</accession>
<gene>
    <name evidence="6" type="primary">psuG</name>
    <name evidence="7" type="ordered locus">FraEuI1c_0212</name>
</gene>
<sequence length="319" mass="32629">MCGAYRADMPEIEVSTEVRDALAAGQPVVALESTLLAHGLPAPRNREFAAELEQLVRDHGAIPATIAVLDGVPTVGLDDAARDRITDPAATVLKLSVRDLAPATALGHTGATTVASTAWLAARAGIRVFATGGLGGVHRGGDEGSDGFSYDESADLPTLATTPITIVCAGVKSILDVGATLERLETLGVTVLGWQTSDFPGFYLPGTGHQLDWRVEDAGEVAAVMAAADELGTPAAVVVAHPVAQADALDRDLHDRVLADALAAASRAGLRGKAVTPFLLAAFHRETAGASLEVNLAVVRGNAAVAAAVSTAHAGRRHA</sequence>
<comment type="catalytic activity">
    <reaction evidence="6">
        <text>D-ribose 5-phosphate + uracil = psi-UMP + H2O</text>
        <dbReference type="Rhea" id="RHEA:18337"/>
        <dbReference type="ChEBI" id="CHEBI:15377"/>
        <dbReference type="ChEBI" id="CHEBI:17568"/>
        <dbReference type="ChEBI" id="CHEBI:58380"/>
        <dbReference type="ChEBI" id="CHEBI:78346"/>
        <dbReference type="EC" id="4.2.1.70"/>
    </reaction>
</comment>
<feature type="active site" description="Proton donor" evidence="6">
    <location>
        <position position="32"/>
    </location>
</feature>
<dbReference type="GO" id="GO:0046113">
    <property type="term" value="P:nucleobase catabolic process"/>
    <property type="evidence" value="ECO:0007669"/>
    <property type="project" value="UniProtKB-UniRule"/>
</dbReference>
<feature type="active site" description="Nucleophile" evidence="6">
    <location>
        <position position="172"/>
    </location>
</feature>
<proteinExistence type="inferred from homology"/>
<dbReference type="EMBL" id="CP002299">
    <property type="protein sequence ID" value="ADP78300.1"/>
    <property type="molecule type" value="Genomic_DNA"/>
</dbReference>
<evidence type="ECO:0000256" key="4">
    <source>
        <dbReference type="ARBA" id="ARBA00023239"/>
    </source>
</evidence>
<keyword evidence="4 6" id="KW-0456">Lyase</keyword>
<protein>
    <recommendedName>
        <fullName evidence="6">Pseudouridine-5'-phosphate glycosidase</fullName>
        <shortName evidence="6">PsiMP glycosidase</shortName>
        <ecNumber evidence="6">4.2.1.70</ecNumber>
    </recommendedName>
</protein>
<dbReference type="GO" id="GO:0046872">
    <property type="term" value="F:metal ion binding"/>
    <property type="evidence" value="ECO:0007669"/>
    <property type="project" value="UniProtKB-KW"/>
</dbReference>
<dbReference type="PANTHER" id="PTHR42909:SF1">
    <property type="entry name" value="CARBOHYDRATE KINASE PFKB DOMAIN-CONTAINING PROTEIN"/>
    <property type="match status" value="1"/>
</dbReference>
<dbReference type="STRING" id="298654.FraEuI1c_0212"/>
<feature type="binding site" evidence="6">
    <location>
        <position position="151"/>
    </location>
    <ligand>
        <name>Mn(2+)</name>
        <dbReference type="ChEBI" id="CHEBI:29035"/>
    </ligand>
</feature>
<dbReference type="InterPro" id="IPR007342">
    <property type="entry name" value="PsuG"/>
</dbReference>
<dbReference type="KEGG" id="fri:FraEuI1c_0212"/>
<keyword evidence="8" id="KW-1185">Reference proteome</keyword>
<organism evidence="7 8">
    <name type="scientific">Pseudofrankia inefficax (strain DSM 45817 / CECT 9037 / DDB 130130 / EuI1c)</name>
    <name type="common">Frankia inefficax</name>
    <dbReference type="NCBI Taxonomy" id="298654"/>
    <lineage>
        <taxon>Bacteria</taxon>
        <taxon>Bacillati</taxon>
        <taxon>Actinomycetota</taxon>
        <taxon>Actinomycetes</taxon>
        <taxon>Frankiales</taxon>
        <taxon>Frankiaceae</taxon>
        <taxon>Pseudofrankia</taxon>
    </lineage>
</organism>
<keyword evidence="5 6" id="KW-0326">Glycosidase</keyword>
<comment type="subunit">
    <text evidence="6">Homotrimer.</text>
</comment>
<dbReference type="InParanoid" id="E3J609"/>
<evidence type="ECO:0000256" key="1">
    <source>
        <dbReference type="ARBA" id="ARBA00022723"/>
    </source>
</evidence>
<dbReference type="EC" id="4.2.1.70" evidence="6"/>
<evidence type="ECO:0000313" key="7">
    <source>
        <dbReference type="EMBL" id="ADP78300.1"/>
    </source>
</evidence>
<evidence type="ECO:0000313" key="8">
    <source>
        <dbReference type="Proteomes" id="UP000002484"/>
    </source>
</evidence>